<dbReference type="RefSeq" id="WP_055653273.1">
    <property type="nucleotide sequence ID" value="NZ_CABIXC010000002.1"/>
</dbReference>
<accession>A0A173ZHB8</accession>
<dbReference type="PANTHER" id="PTHR48081">
    <property type="entry name" value="AB HYDROLASE SUPERFAMILY PROTEIN C4A8.06C"/>
    <property type="match status" value="1"/>
</dbReference>
<dbReference type="AlphaFoldDB" id="A0A173ZHB8"/>
<keyword evidence="1 3" id="KW-0378">Hydrolase</keyword>
<dbReference type="PANTHER" id="PTHR48081:SF8">
    <property type="entry name" value="ALPHA_BETA HYDROLASE FOLD-3 DOMAIN-CONTAINING PROTEIN-RELATED"/>
    <property type="match status" value="1"/>
</dbReference>
<dbReference type="EMBL" id="CYZE01000002">
    <property type="protein sequence ID" value="CUN75624.1"/>
    <property type="molecule type" value="Genomic_DNA"/>
</dbReference>
<dbReference type="Gene3D" id="3.40.50.1820">
    <property type="entry name" value="alpha/beta hydrolase"/>
    <property type="match status" value="1"/>
</dbReference>
<organism evidence="3 4">
    <name type="scientific">Hungatella hathewayi</name>
    <dbReference type="NCBI Taxonomy" id="154046"/>
    <lineage>
        <taxon>Bacteria</taxon>
        <taxon>Bacillati</taxon>
        <taxon>Bacillota</taxon>
        <taxon>Clostridia</taxon>
        <taxon>Lachnospirales</taxon>
        <taxon>Lachnospiraceae</taxon>
        <taxon>Hungatella</taxon>
    </lineage>
</organism>
<evidence type="ECO:0000313" key="4">
    <source>
        <dbReference type="Proteomes" id="UP000095651"/>
    </source>
</evidence>
<evidence type="ECO:0000259" key="2">
    <source>
        <dbReference type="Pfam" id="PF07859"/>
    </source>
</evidence>
<protein>
    <submittedName>
        <fullName evidence="3">Lipase</fullName>
        <ecNumber evidence="3">3.1.1.3</ecNumber>
    </submittedName>
</protein>
<dbReference type="InterPro" id="IPR013094">
    <property type="entry name" value="AB_hydrolase_3"/>
</dbReference>
<dbReference type="GO" id="GO:0004806">
    <property type="term" value="F:triacylglycerol lipase activity"/>
    <property type="evidence" value="ECO:0007669"/>
    <property type="project" value="UniProtKB-EC"/>
</dbReference>
<feature type="domain" description="Alpha/beta hydrolase fold-3" evidence="2">
    <location>
        <begin position="134"/>
        <end position="353"/>
    </location>
</feature>
<name>A0A173ZHB8_9FIRM</name>
<gene>
    <name evidence="3" type="primary">lipB</name>
    <name evidence="3" type="ORF">ERS852407_01008</name>
</gene>
<reference evidence="3 4" key="1">
    <citation type="submission" date="2015-09" db="EMBL/GenBank/DDBJ databases">
        <authorList>
            <consortium name="Pathogen Informatics"/>
        </authorList>
    </citation>
    <scope>NUCLEOTIDE SEQUENCE [LARGE SCALE GENOMIC DNA]</scope>
    <source>
        <strain evidence="3 4">2789STDY5608850</strain>
    </source>
</reference>
<dbReference type="SUPFAM" id="SSF53474">
    <property type="entry name" value="alpha/beta-Hydrolases"/>
    <property type="match status" value="1"/>
</dbReference>
<sequence length="377" mass="42626">MDRNLYQKLLVSLKAGEGRICADGAEIAVRSCYDREEGCLDPRTEAAATLTREDFETRAGEIDPELLRNQDKLLGMDNPEGHTLLEQLRYQFGWRTLDRSSGVRTRFVSMDQDGYRGVRWIYTPEDGKAEKPCLIFIHGGGFFGGDTLTVENQCKRFAELADAVVISVDYPLSPEVKYPVAFHMCCETVRWVWENVGMLGVDRTKIGISGDSAGGTMAVTVTLWDRQEGIGCISYAGLIYPSVVWDPDMSNPYYVWKRDMFDNPGGNRIIEEQIETTGVMKREVCGWYLEDNEDIHTPYINPVEGDFKGFPKTLIMTAEYDYLRPECELFTKILQDAGVSVRHIRYGGIVHGTFDRLGYAPQVEDMLMEMAADFACL</sequence>
<proteinExistence type="predicted"/>
<dbReference type="EC" id="3.1.1.3" evidence="3"/>
<dbReference type="Pfam" id="PF07859">
    <property type="entry name" value="Abhydrolase_3"/>
    <property type="match status" value="1"/>
</dbReference>
<evidence type="ECO:0000313" key="3">
    <source>
        <dbReference type="EMBL" id="CUN75624.1"/>
    </source>
</evidence>
<dbReference type="InterPro" id="IPR050300">
    <property type="entry name" value="GDXG_lipolytic_enzyme"/>
</dbReference>
<dbReference type="InterPro" id="IPR029058">
    <property type="entry name" value="AB_hydrolase_fold"/>
</dbReference>
<evidence type="ECO:0000256" key="1">
    <source>
        <dbReference type="ARBA" id="ARBA00022801"/>
    </source>
</evidence>
<dbReference type="Proteomes" id="UP000095651">
    <property type="component" value="Unassembled WGS sequence"/>
</dbReference>